<sequence length="221" mass="24425">MPTILTPQGWVKVAPVVQKKRPAKSDPAEAFKGTLAYFSCQQLPSKTQDSYNRTQFPYDLSASPEKLKRQGLAQTQAKIGGKNRTVSTPQPQPGFQVDGDEDWDGVIDRRSHSTRSSTRSISPPPKSARSQRSSNPRPAHRSHSPSPSHRTSSRNQPVESVPPPVIVYHTPSAPHPSGPRRSPETRYHNYYPAGGIEHPPPPTSARSMSYSWYNATTPLNL</sequence>
<dbReference type="EMBL" id="AMGY01000002">
    <property type="protein sequence ID" value="EXJ88776.1"/>
    <property type="molecule type" value="Genomic_DNA"/>
</dbReference>
<reference evidence="2 3" key="1">
    <citation type="submission" date="2013-03" db="EMBL/GenBank/DDBJ databases">
        <title>The Genome Sequence of Capronia epimyces CBS 606.96.</title>
        <authorList>
            <consortium name="The Broad Institute Genomics Platform"/>
            <person name="Cuomo C."/>
            <person name="de Hoog S."/>
            <person name="Gorbushina A."/>
            <person name="Walker B."/>
            <person name="Young S.K."/>
            <person name="Zeng Q."/>
            <person name="Gargeya S."/>
            <person name="Fitzgerald M."/>
            <person name="Haas B."/>
            <person name="Abouelleil A."/>
            <person name="Allen A.W."/>
            <person name="Alvarado L."/>
            <person name="Arachchi H.M."/>
            <person name="Berlin A.M."/>
            <person name="Chapman S.B."/>
            <person name="Gainer-Dewar J."/>
            <person name="Goldberg J."/>
            <person name="Griggs A."/>
            <person name="Gujja S."/>
            <person name="Hansen M."/>
            <person name="Howarth C."/>
            <person name="Imamovic A."/>
            <person name="Ireland A."/>
            <person name="Larimer J."/>
            <person name="McCowan C."/>
            <person name="Murphy C."/>
            <person name="Pearson M."/>
            <person name="Poon T.W."/>
            <person name="Priest M."/>
            <person name="Roberts A."/>
            <person name="Saif S."/>
            <person name="Shea T."/>
            <person name="Sisk P."/>
            <person name="Sykes S."/>
            <person name="Wortman J."/>
            <person name="Nusbaum C."/>
            <person name="Birren B."/>
        </authorList>
    </citation>
    <scope>NUCLEOTIDE SEQUENCE [LARGE SCALE GENOMIC DNA]</scope>
    <source>
        <strain evidence="2 3">CBS 606.96</strain>
    </source>
</reference>
<gene>
    <name evidence="2" type="ORF">A1O3_01840</name>
</gene>
<dbReference type="HOGENOM" id="CLU_1073752_0_0_1"/>
<evidence type="ECO:0000313" key="3">
    <source>
        <dbReference type="Proteomes" id="UP000019478"/>
    </source>
</evidence>
<evidence type="ECO:0000313" key="2">
    <source>
        <dbReference type="EMBL" id="EXJ88776.1"/>
    </source>
</evidence>
<dbReference type="Proteomes" id="UP000019478">
    <property type="component" value="Unassembled WGS sequence"/>
</dbReference>
<protein>
    <submittedName>
        <fullName evidence="2">Uncharacterized protein</fullName>
    </submittedName>
</protein>
<dbReference type="GeneID" id="19165973"/>
<accession>W9YHN3</accession>
<feature type="compositionally biased region" description="Polar residues" evidence="1">
    <location>
        <begin position="46"/>
        <end position="55"/>
    </location>
</feature>
<dbReference type="AlphaFoldDB" id="W9YHN3"/>
<proteinExistence type="predicted"/>
<evidence type="ECO:0000256" key="1">
    <source>
        <dbReference type="SAM" id="MobiDB-lite"/>
    </source>
</evidence>
<comment type="caution">
    <text evidence="2">The sequence shown here is derived from an EMBL/GenBank/DDBJ whole genome shotgun (WGS) entry which is preliminary data.</text>
</comment>
<name>W9YHN3_9EURO</name>
<dbReference type="RefSeq" id="XP_007730173.1">
    <property type="nucleotide sequence ID" value="XM_007731983.1"/>
</dbReference>
<keyword evidence="3" id="KW-1185">Reference proteome</keyword>
<organism evidence="2 3">
    <name type="scientific">Capronia epimyces CBS 606.96</name>
    <dbReference type="NCBI Taxonomy" id="1182542"/>
    <lineage>
        <taxon>Eukaryota</taxon>
        <taxon>Fungi</taxon>
        <taxon>Dikarya</taxon>
        <taxon>Ascomycota</taxon>
        <taxon>Pezizomycotina</taxon>
        <taxon>Eurotiomycetes</taxon>
        <taxon>Chaetothyriomycetidae</taxon>
        <taxon>Chaetothyriales</taxon>
        <taxon>Herpotrichiellaceae</taxon>
        <taxon>Capronia</taxon>
    </lineage>
</organism>
<feature type="region of interest" description="Disordered" evidence="1">
    <location>
        <begin position="46"/>
        <end position="207"/>
    </location>
</feature>
<feature type="compositionally biased region" description="Low complexity" evidence="1">
    <location>
        <begin position="144"/>
        <end position="154"/>
    </location>
</feature>
<dbReference type="OrthoDB" id="4160704at2759"/>